<sequence length="110" mass="12528">MKNLQMPHSYASLSEDEQMQVSGGGPLRDALDAFFGSLHLDDLFWEGGLISFSFTFVPMLLFNVVKTGFGFAMDIYDRFSNRFSFSQEGTDLMQFLSARYKEEQDQTPTV</sequence>
<reference evidence="1 2" key="1">
    <citation type="journal article" date="2017" name="Front. Microbiol.">
        <title>New Insights into the Diversity of the Genus Faecalibacterium.</title>
        <authorList>
            <person name="Benevides L."/>
            <person name="Burman S."/>
            <person name="Martin R."/>
            <person name="Robert V."/>
            <person name="Thomas M."/>
            <person name="Miquel S."/>
            <person name="Chain F."/>
            <person name="Sokol H."/>
            <person name="Bermudez-Humaran L.G."/>
            <person name="Morrison M."/>
            <person name="Langella P."/>
            <person name="Azevedo V.A."/>
            <person name="Chatel J.M."/>
            <person name="Soares S."/>
        </authorList>
    </citation>
    <scope>NUCLEOTIDE SEQUENCE [LARGE SCALE GENOMIC DNA]</scope>
    <source>
        <strain evidence="2">CNCM I-4541</strain>
    </source>
</reference>
<evidence type="ECO:0000313" key="2">
    <source>
        <dbReference type="Proteomes" id="UP000220959"/>
    </source>
</evidence>
<gene>
    <name evidence="1" type="ORF">CGS49_10815</name>
</gene>
<evidence type="ECO:0000313" key="1">
    <source>
        <dbReference type="EMBL" id="PDX60468.1"/>
    </source>
</evidence>
<organism evidence="1 2">
    <name type="scientific">Faecalibacterium langellae</name>
    <dbReference type="NCBI Taxonomy" id="3435293"/>
    <lineage>
        <taxon>Bacteria</taxon>
        <taxon>Bacillati</taxon>
        <taxon>Bacillota</taxon>
        <taxon>Clostridia</taxon>
        <taxon>Eubacteriales</taxon>
        <taxon>Oscillospiraceae</taxon>
        <taxon>Faecalibacterium</taxon>
    </lineage>
</organism>
<proteinExistence type="predicted"/>
<comment type="caution">
    <text evidence="1">The sequence shown here is derived from an EMBL/GenBank/DDBJ whole genome shotgun (WGS) entry which is preliminary data.</text>
</comment>
<accession>A0ACC9CX71</accession>
<keyword evidence="2" id="KW-1185">Reference proteome</keyword>
<name>A0ACC9CX71_9FIRM</name>
<protein>
    <submittedName>
        <fullName evidence="1">Uncharacterized protein</fullName>
    </submittedName>
</protein>
<dbReference type="EMBL" id="NMTR01000021">
    <property type="protein sequence ID" value="PDX60468.1"/>
    <property type="molecule type" value="Genomic_DNA"/>
</dbReference>
<dbReference type="Proteomes" id="UP000220959">
    <property type="component" value="Unassembled WGS sequence"/>
</dbReference>